<dbReference type="Proteomes" id="UP001054889">
    <property type="component" value="Unassembled WGS sequence"/>
</dbReference>
<keyword evidence="15" id="KW-1185">Reference proteome</keyword>
<feature type="domain" description="K+ potassium transporter C-terminal" evidence="13">
    <location>
        <begin position="597"/>
        <end position="776"/>
    </location>
</feature>
<dbReference type="InterPro" id="IPR003855">
    <property type="entry name" value="K+_transporter"/>
</dbReference>
<dbReference type="InterPro" id="IPR053952">
    <property type="entry name" value="K_trans_C"/>
</dbReference>
<protein>
    <recommendedName>
        <fullName evidence="10">Potassium transporter</fullName>
    </recommendedName>
</protein>
<reference evidence="14" key="2">
    <citation type="submission" date="2021-12" db="EMBL/GenBank/DDBJ databases">
        <title>Resequencing data analysis of finger millet.</title>
        <authorList>
            <person name="Hatakeyama M."/>
            <person name="Aluri S."/>
            <person name="Balachadran M.T."/>
            <person name="Sivarajan S.R."/>
            <person name="Poveda L."/>
            <person name="Shimizu-Inatsugi R."/>
            <person name="Schlapbach R."/>
            <person name="Sreeman S.M."/>
            <person name="Shimizu K.K."/>
        </authorList>
    </citation>
    <scope>NUCLEOTIDE SEQUENCE</scope>
</reference>
<evidence type="ECO:0000256" key="5">
    <source>
        <dbReference type="ARBA" id="ARBA00022692"/>
    </source>
</evidence>
<keyword evidence="3" id="KW-0813">Transport</keyword>
<keyword evidence="7 10" id="KW-1133">Transmembrane helix</keyword>
<feature type="domain" description="K+ potassium transporter integral membrane" evidence="12">
    <location>
        <begin position="76"/>
        <end position="583"/>
    </location>
</feature>
<feature type="transmembrane region" description="Helical" evidence="10">
    <location>
        <begin position="549"/>
        <end position="569"/>
    </location>
</feature>
<comment type="subcellular location">
    <subcellularLocation>
        <location evidence="1 10">Membrane</location>
        <topology evidence="1 10">Multi-pass membrane protein</topology>
    </subcellularLocation>
</comment>
<feature type="transmembrane region" description="Helical" evidence="10">
    <location>
        <begin position="411"/>
        <end position="438"/>
    </location>
</feature>
<evidence type="ECO:0000256" key="1">
    <source>
        <dbReference type="ARBA" id="ARBA00004141"/>
    </source>
</evidence>
<name>A0AAV5DK14_ELECO</name>
<dbReference type="GO" id="GO:0015079">
    <property type="term" value="F:potassium ion transmembrane transporter activity"/>
    <property type="evidence" value="ECO:0007669"/>
    <property type="project" value="UniProtKB-UniRule"/>
</dbReference>
<evidence type="ECO:0000256" key="7">
    <source>
        <dbReference type="ARBA" id="ARBA00022989"/>
    </source>
</evidence>
<proteinExistence type="inferred from homology"/>
<evidence type="ECO:0000256" key="3">
    <source>
        <dbReference type="ARBA" id="ARBA00022448"/>
    </source>
</evidence>
<comment type="function">
    <text evidence="10">Potassium transporter.</text>
</comment>
<comment type="caution">
    <text evidence="10">Lacks conserved residue(s) required for the propagation of feature annotation.</text>
</comment>
<dbReference type="AlphaFoldDB" id="A0AAV5DK14"/>
<dbReference type="GO" id="GO:0016020">
    <property type="term" value="C:membrane"/>
    <property type="evidence" value="ECO:0007669"/>
    <property type="project" value="UniProtKB-SubCell"/>
</dbReference>
<accession>A0AAV5DK14</accession>
<evidence type="ECO:0000313" key="15">
    <source>
        <dbReference type="Proteomes" id="UP001054889"/>
    </source>
</evidence>
<evidence type="ECO:0000256" key="6">
    <source>
        <dbReference type="ARBA" id="ARBA00022958"/>
    </source>
</evidence>
<feature type="transmembrane region" description="Helical" evidence="10">
    <location>
        <begin position="110"/>
        <end position="131"/>
    </location>
</feature>
<dbReference type="InterPro" id="IPR053951">
    <property type="entry name" value="K_trans_N"/>
</dbReference>
<dbReference type="EMBL" id="BQKI01000017">
    <property type="protein sequence ID" value="GJN10575.1"/>
    <property type="molecule type" value="Genomic_DNA"/>
</dbReference>
<keyword evidence="6 10" id="KW-0630">Potassium</keyword>
<gene>
    <name evidence="14" type="primary">ga28680</name>
    <name evidence="14" type="ORF">PR202_ga28680</name>
</gene>
<keyword evidence="9 10" id="KW-0472">Membrane</keyword>
<feature type="transmembrane region" description="Helical" evidence="10">
    <location>
        <begin position="522"/>
        <end position="543"/>
    </location>
</feature>
<evidence type="ECO:0000259" key="12">
    <source>
        <dbReference type="Pfam" id="PF02705"/>
    </source>
</evidence>
<keyword evidence="8 10" id="KW-0406">Ion transport</keyword>
<feature type="domain" description="K+ potassium transporter C-terminal" evidence="13">
    <location>
        <begin position="829"/>
        <end position="906"/>
    </location>
</feature>
<evidence type="ECO:0000256" key="10">
    <source>
        <dbReference type="RuleBase" id="RU321113"/>
    </source>
</evidence>
<dbReference type="PANTHER" id="PTHR30540">
    <property type="entry name" value="OSMOTIC STRESS POTASSIUM TRANSPORTER"/>
    <property type="match status" value="1"/>
</dbReference>
<feature type="region of interest" description="Disordered" evidence="11">
    <location>
        <begin position="1"/>
        <end position="20"/>
    </location>
</feature>
<feature type="transmembrane region" description="Helical" evidence="10">
    <location>
        <begin position="489"/>
        <end position="515"/>
    </location>
</feature>
<comment type="caution">
    <text evidence="14">The sequence shown here is derived from an EMBL/GenBank/DDBJ whole genome shotgun (WGS) entry which is preliminary data.</text>
</comment>
<evidence type="ECO:0000256" key="8">
    <source>
        <dbReference type="ARBA" id="ARBA00023065"/>
    </source>
</evidence>
<feature type="transmembrane region" description="Helical" evidence="10">
    <location>
        <begin position="268"/>
        <end position="286"/>
    </location>
</feature>
<evidence type="ECO:0000256" key="2">
    <source>
        <dbReference type="ARBA" id="ARBA00008440"/>
    </source>
</evidence>
<organism evidence="14 15">
    <name type="scientific">Eleusine coracana subsp. coracana</name>
    <dbReference type="NCBI Taxonomy" id="191504"/>
    <lineage>
        <taxon>Eukaryota</taxon>
        <taxon>Viridiplantae</taxon>
        <taxon>Streptophyta</taxon>
        <taxon>Embryophyta</taxon>
        <taxon>Tracheophyta</taxon>
        <taxon>Spermatophyta</taxon>
        <taxon>Magnoliopsida</taxon>
        <taxon>Liliopsida</taxon>
        <taxon>Poales</taxon>
        <taxon>Poaceae</taxon>
        <taxon>PACMAD clade</taxon>
        <taxon>Chloridoideae</taxon>
        <taxon>Cynodonteae</taxon>
        <taxon>Eleusininae</taxon>
        <taxon>Eleusine</taxon>
    </lineage>
</organism>
<evidence type="ECO:0000259" key="13">
    <source>
        <dbReference type="Pfam" id="PF22776"/>
    </source>
</evidence>
<feature type="transmembrane region" description="Helical" evidence="10">
    <location>
        <begin position="293"/>
        <end position="314"/>
    </location>
</feature>
<dbReference type="Pfam" id="PF02705">
    <property type="entry name" value="K_trans"/>
    <property type="match status" value="1"/>
</dbReference>
<reference evidence="14" key="1">
    <citation type="journal article" date="2018" name="DNA Res.">
        <title>Multiple hybrid de novo genome assembly of finger millet, an orphan allotetraploid crop.</title>
        <authorList>
            <person name="Hatakeyama M."/>
            <person name="Aluri S."/>
            <person name="Balachadran M.T."/>
            <person name="Sivarajan S.R."/>
            <person name="Patrignani A."/>
            <person name="Gruter S."/>
            <person name="Poveda L."/>
            <person name="Shimizu-Inatsugi R."/>
            <person name="Baeten J."/>
            <person name="Francoijs K.J."/>
            <person name="Nataraja K.N."/>
            <person name="Reddy Y.A.N."/>
            <person name="Phadnis S."/>
            <person name="Ravikumar R.L."/>
            <person name="Schlapbach R."/>
            <person name="Sreeman S.M."/>
            <person name="Shimizu K.K."/>
        </authorList>
    </citation>
    <scope>NUCLEOTIDE SEQUENCE</scope>
</reference>
<comment type="similarity">
    <text evidence="2 10">Belongs to the HAK/KUP transporter (TC 2.A.72.3) family.</text>
</comment>
<dbReference type="NCBIfam" id="TIGR00794">
    <property type="entry name" value="kup"/>
    <property type="match status" value="1"/>
</dbReference>
<evidence type="ECO:0000313" key="14">
    <source>
        <dbReference type="EMBL" id="GJN10575.1"/>
    </source>
</evidence>
<sequence length="906" mass="99957">MAHHQPVEISTTAERKASSCCSESEDMADLELALGMAAPVMVQRQDSLYRDATRAAGGGGNHHGQQQDSWARTLRLAFQCVGVLYGDIGTSPLYVYSSTFTGGIRDTDDLLGVLSLVIYSFLLFTIIKYVYIALRANDDGDGGTFALYSLISRHAKVSLVPNHQAEDEVMHNNNNEQQADDGVLSAKASLRGSQRRRTVQLASTAEHRAQWVKELLETSKPVRISLFLLTVLATAMVISDACLTPAISVLSAVGGLKEKAPNLTTDEIVWMTVGILVLLFWVQRFGTDKVGYLFAPVILLWLLLIGGVGVYNLVRHDVSVLRAFNPKYIFDYFLRNGKEAWVSLGGVLLCFTGTEALFADLGYFSVRSIQLSFGFGLVPAVLLAYIGQAAFLRRFPELVGNAFYESTPETLFWPTFVLALAASVIGSQAMISCAFATISHSQAMGCFPRVRILHTSRHYQGQLYIPEVNFMLALVACVVTLAAKTTTVIAEAHGICVVLVMLITTLLLTVVMLLVWRVNAAWVSLFFLVFVASESVYLSSVLYRFAHGGYIPTAMSAALMAVMVVWHYVHVKKYQYELEHITTSSSINHHQLLQVVPGVGIFYTELVQGIPPVFPHLVEKIPSIHAVLLFVSVKHLPVPFVDPSERFLFRKVDVGPIATTSCSVDSTGSRVFRCVARYGYRDRLEEARDFAAGLVERLQYYIRDVNLYGSAGVHHQSNKISYPSSRCDSTRISAMMMATSISSSRARSVNNNNNNNNNGMMMMMRNHSAAESQLMIPLSRARSVTATAGGGVFAEEMLTPAESFSELSRMGSGGGGGGIMMMKQMMSLEEIARIQEEQRFIEREMEKGVVYIMGETEVVARPNSSLLKKLVVNYAYAFLRQNCRQGEKMLAIPKSQLLKVGMSYEI</sequence>
<feature type="transmembrane region" description="Helical" evidence="10">
    <location>
        <begin position="226"/>
        <end position="248"/>
    </location>
</feature>
<feature type="transmembrane region" description="Helical" evidence="10">
    <location>
        <begin position="340"/>
        <end position="359"/>
    </location>
</feature>
<feature type="transmembrane region" description="Helical" evidence="10">
    <location>
        <begin position="371"/>
        <end position="391"/>
    </location>
</feature>
<evidence type="ECO:0000256" key="4">
    <source>
        <dbReference type="ARBA" id="ARBA00022538"/>
    </source>
</evidence>
<dbReference type="Pfam" id="PF22776">
    <property type="entry name" value="K_trans_C"/>
    <property type="match status" value="2"/>
</dbReference>
<evidence type="ECO:0000256" key="9">
    <source>
        <dbReference type="ARBA" id="ARBA00023136"/>
    </source>
</evidence>
<keyword evidence="5 10" id="KW-0812">Transmembrane</keyword>
<keyword evidence="4 10" id="KW-0633">Potassium transport</keyword>
<feature type="transmembrane region" description="Helical" evidence="10">
    <location>
        <begin position="76"/>
        <end position="95"/>
    </location>
</feature>
<dbReference type="PANTHER" id="PTHR30540:SF24">
    <property type="entry name" value="POTASSIUM TRANSPORTER 22"/>
    <property type="match status" value="1"/>
</dbReference>
<evidence type="ECO:0000256" key="11">
    <source>
        <dbReference type="SAM" id="MobiDB-lite"/>
    </source>
</evidence>